<dbReference type="Proteomes" id="UP000322035">
    <property type="component" value="Chromosome"/>
</dbReference>
<comment type="subcellular location">
    <subcellularLocation>
        <location evidence="1">Cell membrane</location>
        <topology evidence="1">Peripheral membrane protein</topology>
        <orientation evidence="1">Cytoplasmic side</orientation>
    </subcellularLocation>
</comment>
<dbReference type="Pfam" id="PF01809">
    <property type="entry name" value="YidD"/>
    <property type="match status" value="1"/>
</dbReference>
<reference evidence="3 4" key="1">
    <citation type="submission" date="2019-08" db="EMBL/GenBank/DDBJ databases">
        <title>Complete genomes of the Campylobacter fetus subsp. venerealis, Campylobacter lari subsp. concheus, Campylobacter sputorum bv. sputorum and Campylobacter volucris type strains.</title>
        <authorList>
            <person name="Miller W.G."/>
            <person name="Yee E."/>
        </authorList>
    </citation>
    <scope>NUCLEOTIDE SEQUENCE [LARGE SCALE GENOMIC DNA]</scope>
    <source>
        <strain evidence="3 4">NCTC 10354</strain>
    </source>
</reference>
<dbReference type="PANTHER" id="PTHR33383">
    <property type="entry name" value="MEMBRANE PROTEIN INSERTION EFFICIENCY FACTOR-RELATED"/>
    <property type="match status" value="1"/>
</dbReference>
<gene>
    <name evidence="3" type="ORF">CFVT_0585</name>
</gene>
<dbReference type="GO" id="GO:0005886">
    <property type="term" value="C:plasma membrane"/>
    <property type="evidence" value="ECO:0007669"/>
    <property type="project" value="UniProtKB-SubCell"/>
</dbReference>
<evidence type="ECO:0000313" key="3">
    <source>
        <dbReference type="EMBL" id="QEL44557.1"/>
    </source>
</evidence>
<keyword evidence="1 2" id="KW-0472">Membrane</keyword>
<proteinExistence type="inferred from homology"/>
<keyword evidence="2" id="KW-1133">Transmembrane helix</keyword>
<feature type="transmembrane region" description="Helical" evidence="2">
    <location>
        <begin position="48"/>
        <end position="65"/>
    </location>
</feature>
<protein>
    <recommendedName>
        <fullName evidence="1">Putative membrane protein insertion efficiency factor</fullName>
    </recommendedName>
</protein>
<evidence type="ECO:0000256" key="1">
    <source>
        <dbReference type="HAMAP-Rule" id="MF_00386"/>
    </source>
</evidence>
<dbReference type="HAMAP" id="MF_00386">
    <property type="entry name" value="UPF0161_YidD"/>
    <property type="match status" value="1"/>
</dbReference>
<evidence type="ECO:0000313" key="4">
    <source>
        <dbReference type="Proteomes" id="UP000322035"/>
    </source>
</evidence>
<keyword evidence="1" id="KW-1003">Cell membrane</keyword>
<evidence type="ECO:0000256" key="2">
    <source>
        <dbReference type="SAM" id="Phobius"/>
    </source>
</evidence>
<dbReference type="NCBIfam" id="TIGR00278">
    <property type="entry name" value="membrane protein insertion efficiency factor YidD"/>
    <property type="match status" value="1"/>
</dbReference>
<name>A0AAE6IY06_CAMFE</name>
<accession>A0AAE6IY06</accession>
<keyword evidence="2" id="KW-0812">Transmembrane</keyword>
<dbReference type="EMBL" id="CP043435">
    <property type="protein sequence ID" value="QEL44557.1"/>
    <property type="molecule type" value="Genomic_DNA"/>
</dbReference>
<dbReference type="PANTHER" id="PTHR33383:SF1">
    <property type="entry name" value="MEMBRANE PROTEIN INSERTION EFFICIENCY FACTOR-RELATED"/>
    <property type="match status" value="1"/>
</dbReference>
<dbReference type="AlphaFoldDB" id="A0AAE6IY06"/>
<dbReference type="SMART" id="SM01234">
    <property type="entry name" value="Haemolytic"/>
    <property type="match status" value="1"/>
</dbReference>
<dbReference type="InterPro" id="IPR002696">
    <property type="entry name" value="Membr_insert_effic_factor_YidD"/>
</dbReference>
<sequence length="122" mass="14779">MGFEKGGFHKMKVIFWNFIVFYKKYISPILPKSCRYYPTCSEYALWQLRYNGFFYSIVAIFLRILRCNQLFRGGIDYPLVKRKFTPYTIFSKNKPCKMNFWFVPHRKGGFYLIKVFDSLKET</sequence>
<comment type="similarity">
    <text evidence="1">Belongs to the UPF0161 family.</text>
</comment>
<comment type="function">
    <text evidence="1">Could be involved in insertion of integral membrane proteins into the membrane.</text>
</comment>
<organism evidence="3 4">
    <name type="scientific">Campylobacter fetus subsp. venerealis NCTC 10354</name>
    <dbReference type="NCBI Taxonomy" id="983328"/>
    <lineage>
        <taxon>Bacteria</taxon>
        <taxon>Pseudomonadati</taxon>
        <taxon>Campylobacterota</taxon>
        <taxon>Epsilonproteobacteria</taxon>
        <taxon>Campylobacterales</taxon>
        <taxon>Campylobacteraceae</taxon>
        <taxon>Campylobacter</taxon>
        <taxon>Campylobacter fetus subsp. venerealis bv. venerealis</taxon>
    </lineage>
</organism>